<dbReference type="InterPro" id="IPR017941">
    <property type="entry name" value="Rieske_2Fe-2S"/>
</dbReference>
<evidence type="ECO:0000256" key="4">
    <source>
        <dbReference type="ARBA" id="ARBA00023014"/>
    </source>
</evidence>
<evidence type="ECO:0000256" key="3">
    <source>
        <dbReference type="ARBA" id="ARBA00023004"/>
    </source>
</evidence>
<dbReference type="InterPro" id="IPR036922">
    <property type="entry name" value="Rieske_2Fe-2S_sf"/>
</dbReference>
<feature type="domain" description="Rieske" evidence="5">
    <location>
        <begin position="9"/>
        <end position="114"/>
    </location>
</feature>
<keyword evidence="7" id="KW-1185">Reference proteome</keyword>
<evidence type="ECO:0000256" key="2">
    <source>
        <dbReference type="ARBA" id="ARBA00022723"/>
    </source>
</evidence>
<evidence type="ECO:0000313" key="7">
    <source>
        <dbReference type="Proteomes" id="UP001055804"/>
    </source>
</evidence>
<dbReference type="PANTHER" id="PTHR40261:SF1">
    <property type="entry name" value="RIESKE DOMAIN-CONTAINING PROTEIN"/>
    <property type="match status" value="1"/>
</dbReference>
<reference evidence="6" key="1">
    <citation type="submission" date="2022-06" db="EMBL/GenBank/DDBJ databases">
        <title>Isolation and Genomics of Futiania mangrovii gen. nov., sp. nov., a Rare and Metabolically-versatile member in the Class Alphaproteobacteria.</title>
        <authorList>
            <person name="Liu L."/>
            <person name="Huang W.-C."/>
            <person name="Pan J."/>
            <person name="Li J."/>
            <person name="Huang Y."/>
            <person name="Du H."/>
            <person name="Liu Y."/>
            <person name="Li M."/>
        </authorList>
    </citation>
    <scope>NUCLEOTIDE SEQUENCE</scope>
    <source>
        <strain evidence="6">FT118</strain>
    </source>
</reference>
<dbReference type="EMBL" id="JAMZFT010000002">
    <property type="protein sequence ID" value="MCP1336586.1"/>
    <property type="molecule type" value="Genomic_DNA"/>
</dbReference>
<evidence type="ECO:0000256" key="1">
    <source>
        <dbReference type="ARBA" id="ARBA00022714"/>
    </source>
</evidence>
<keyword evidence="3" id="KW-0408">Iron</keyword>
<organism evidence="6 7">
    <name type="scientific">Futiania mangrovi</name>
    <dbReference type="NCBI Taxonomy" id="2959716"/>
    <lineage>
        <taxon>Bacteria</taxon>
        <taxon>Pseudomonadati</taxon>
        <taxon>Pseudomonadota</taxon>
        <taxon>Alphaproteobacteria</taxon>
        <taxon>Futianiales</taxon>
        <taxon>Futianiaceae</taxon>
        <taxon>Futiania</taxon>
    </lineage>
</organism>
<dbReference type="CDD" id="cd03467">
    <property type="entry name" value="Rieske"/>
    <property type="match status" value="1"/>
</dbReference>
<name>A0A9J6PKJ0_9PROT</name>
<dbReference type="Proteomes" id="UP001055804">
    <property type="component" value="Unassembled WGS sequence"/>
</dbReference>
<evidence type="ECO:0000259" key="5">
    <source>
        <dbReference type="PROSITE" id="PS51296"/>
    </source>
</evidence>
<keyword evidence="2" id="KW-0479">Metal-binding</keyword>
<dbReference type="GO" id="GO:0051537">
    <property type="term" value="F:2 iron, 2 sulfur cluster binding"/>
    <property type="evidence" value="ECO:0007669"/>
    <property type="project" value="UniProtKB-KW"/>
</dbReference>
<dbReference type="Pfam" id="PF00355">
    <property type="entry name" value="Rieske"/>
    <property type="match status" value="1"/>
</dbReference>
<dbReference type="PANTHER" id="PTHR40261">
    <property type="match status" value="1"/>
</dbReference>
<keyword evidence="4" id="KW-0411">Iron-sulfur</keyword>
<keyword evidence="1" id="KW-0001">2Fe-2S</keyword>
<accession>A0A9J6PKJ0</accession>
<sequence length="118" mass="12639">MSALPPPGTPLCALDVLGDPDARGFAFGEGTDLVRLFVVRKDGVLRGYVNSCPHAFTPLDWVPDRFFDREKQHLLCATHGALFRVADGVCIRGPCLGKALTPVPVEAADGVVRISARP</sequence>
<dbReference type="SUPFAM" id="SSF50022">
    <property type="entry name" value="ISP domain"/>
    <property type="match status" value="1"/>
</dbReference>
<proteinExistence type="predicted"/>
<dbReference type="RefSeq" id="WP_269332539.1">
    <property type="nucleotide sequence ID" value="NZ_JAMZFT010000002.1"/>
</dbReference>
<evidence type="ECO:0000313" key="6">
    <source>
        <dbReference type="EMBL" id="MCP1336586.1"/>
    </source>
</evidence>
<protein>
    <submittedName>
        <fullName evidence="6">Rieske 2Fe-2S domain-containing protein</fullName>
    </submittedName>
</protein>
<gene>
    <name evidence="6" type="ORF">NJQ99_09220</name>
</gene>
<dbReference type="Gene3D" id="2.102.10.10">
    <property type="entry name" value="Rieske [2Fe-2S] iron-sulphur domain"/>
    <property type="match status" value="1"/>
</dbReference>
<dbReference type="PROSITE" id="PS51296">
    <property type="entry name" value="RIESKE"/>
    <property type="match status" value="1"/>
</dbReference>
<dbReference type="AlphaFoldDB" id="A0A9J6PKJ0"/>
<comment type="caution">
    <text evidence="6">The sequence shown here is derived from an EMBL/GenBank/DDBJ whole genome shotgun (WGS) entry which is preliminary data.</text>
</comment>
<dbReference type="GO" id="GO:0046872">
    <property type="term" value="F:metal ion binding"/>
    <property type="evidence" value="ECO:0007669"/>
    <property type="project" value="UniProtKB-KW"/>
</dbReference>